<evidence type="ECO:0000256" key="1">
    <source>
        <dbReference type="ARBA" id="ARBA00001668"/>
    </source>
</evidence>
<keyword evidence="4" id="KW-0479">Metal-binding</keyword>
<dbReference type="SMART" id="SM01232">
    <property type="entry name" value="H2TH"/>
    <property type="match status" value="1"/>
</dbReference>
<dbReference type="EMBL" id="DYTV01000075">
    <property type="protein sequence ID" value="HJH11232.1"/>
    <property type="molecule type" value="Genomic_DNA"/>
</dbReference>
<evidence type="ECO:0000256" key="13">
    <source>
        <dbReference type="ARBA" id="ARBA00023295"/>
    </source>
</evidence>
<dbReference type="Pfam" id="PF01149">
    <property type="entry name" value="Fapy_DNA_glyco"/>
    <property type="match status" value="1"/>
</dbReference>
<dbReference type="Gene3D" id="1.10.8.50">
    <property type="match status" value="1"/>
</dbReference>
<keyword evidence="12" id="KW-0511">Multifunctional enzyme</keyword>
<evidence type="ECO:0000256" key="5">
    <source>
        <dbReference type="ARBA" id="ARBA00022763"/>
    </source>
</evidence>
<dbReference type="PANTHER" id="PTHR22993:SF9">
    <property type="entry name" value="FORMAMIDOPYRIMIDINE-DNA GLYCOSYLASE"/>
    <property type="match status" value="1"/>
</dbReference>
<dbReference type="GO" id="GO:0008270">
    <property type="term" value="F:zinc ion binding"/>
    <property type="evidence" value="ECO:0007669"/>
    <property type="project" value="UniProtKB-KW"/>
</dbReference>
<dbReference type="Gene3D" id="3.20.190.10">
    <property type="entry name" value="MutM-like, N-terminal"/>
    <property type="match status" value="1"/>
</dbReference>
<dbReference type="GO" id="GO:0140078">
    <property type="term" value="F:class I DNA-(apurinic or apyrimidinic site) endonuclease activity"/>
    <property type="evidence" value="ECO:0007669"/>
    <property type="project" value="UniProtKB-EC"/>
</dbReference>
<evidence type="ECO:0000256" key="15">
    <source>
        <dbReference type="PROSITE-ProRule" id="PRU00391"/>
    </source>
</evidence>
<evidence type="ECO:0000256" key="11">
    <source>
        <dbReference type="ARBA" id="ARBA00023239"/>
    </source>
</evidence>
<evidence type="ECO:0000256" key="7">
    <source>
        <dbReference type="ARBA" id="ARBA00022801"/>
    </source>
</evidence>
<dbReference type="SUPFAM" id="SSF57716">
    <property type="entry name" value="Glucocorticoid receptor-like (DNA-binding domain)"/>
    <property type="match status" value="1"/>
</dbReference>
<comment type="catalytic activity">
    <reaction evidence="14">
        <text>2'-deoxyribonucleotide-(2'-deoxyribose 5'-phosphate)-2'-deoxyribonucleotide-DNA = a 3'-end 2'-deoxyribonucleotide-(2,3-dehydro-2,3-deoxyribose 5'-phosphate)-DNA + a 5'-end 5'-phospho-2'-deoxyribonucleoside-DNA + H(+)</text>
        <dbReference type="Rhea" id="RHEA:66592"/>
        <dbReference type="Rhea" id="RHEA-COMP:13180"/>
        <dbReference type="Rhea" id="RHEA-COMP:16897"/>
        <dbReference type="Rhea" id="RHEA-COMP:17067"/>
        <dbReference type="ChEBI" id="CHEBI:15378"/>
        <dbReference type="ChEBI" id="CHEBI:136412"/>
        <dbReference type="ChEBI" id="CHEBI:157695"/>
        <dbReference type="ChEBI" id="CHEBI:167181"/>
        <dbReference type="EC" id="4.2.99.18"/>
    </reaction>
</comment>
<keyword evidence="7" id="KW-0378">Hydrolase</keyword>
<evidence type="ECO:0000256" key="8">
    <source>
        <dbReference type="ARBA" id="ARBA00022833"/>
    </source>
</evidence>
<accession>A0A921NB14</accession>
<dbReference type="GO" id="GO:0003684">
    <property type="term" value="F:damaged DNA binding"/>
    <property type="evidence" value="ECO:0007669"/>
    <property type="project" value="InterPro"/>
</dbReference>
<dbReference type="GO" id="GO:0003690">
    <property type="term" value="F:double-stranded DNA binding"/>
    <property type="evidence" value="ECO:0007669"/>
    <property type="project" value="UniProtKB-ARBA"/>
</dbReference>
<dbReference type="PROSITE" id="PS51066">
    <property type="entry name" value="ZF_FPG_2"/>
    <property type="match status" value="1"/>
</dbReference>
<proteinExistence type="inferred from homology"/>
<comment type="similarity">
    <text evidence="3">Belongs to the FPG family.</text>
</comment>
<dbReference type="PANTHER" id="PTHR22993">
    <property type="entry name" value="FORMAMIDOPYRIMIDINE-DNA GLYCOSYLASE"/>
    <property type="match status" value="1"/>
</dbReference>
<evidence type="ECO:0000256" key="10">
    <source>
        <dbReference type="ARBA" id="ARBA00023204"/>
    </source>
</evidence>
<dbReference type="GO" id="GO:0006284">
    <property type="term" value="P:base-excision repair"/>
    <property type="evidence" value="ECO:0007669"/>
    <property type="project" value="InterPro"/>
</dbReference>
<evidence type="ECO:0000313" key="19">
    <source>
        <dbReference type="Proteomes" id="UP000700212"/>
    </source>
</evidence>
<dbReference type="SUPFAM" id="SSF46946">
    <property type="entry name" value="S13-like H2TH domain"/>
    <property type="match status" value="1"/>
</dbReference>
<dbReference type="GO" id="GO:0034039">
    <property type="term" value="F:8-oxo-7,8-dihydroguanine DNA N-glycosylase activity"/>
    <property type="evidence" value="ECO:0007669"/>
    <property type="project" value="TreeGrafter"/>
</dbReference>
<comment type="caution">
    <text evidence="18">The sequence shown here is derived from an EMBL/GenBank/DDBJ whole genome shotgun (WGS) entry which is preliminary data.</text>
</comment>
<dbReference type="FunFam" id="1.10.8.50:FF:000003">
    <property type="entry name" value="Formamidopyrimidine-DNA glycosylase"/>
    <property type="match status" value="1"/>
</dbReference>
<evidence type="ECO:0000313" key="18">
    <source>
        <dbReference type="EMBL" id="HJH11232.1"/>
    </source>
</evidence>
<dbReference type="Pfam" id="PF06831">
    <property type="entry name" value="H2TH"/>
    <property type="match status" value="1"/>
</dbReference>
<evidence type="ECO:0000256" key="9">
    <source>
        <dbReference type="ARBA" id="ARBA00023125"/>
    </source>
</evidence>
<protein>
    <submittedName>
        <fullName evidence="18">DNA-formamidopyrimidine glycosylase</fullName>
    </submittedName>
</protein>
<sequence length="217" mass="24427">HLMKKGEPYVVINHLGMTGAWFTVRTMSDIREPKFRKHAHVAITFTDETMLIYADIRRFGECRLVREISDHPPLLKMAPEPFDNEAYSFFLAKSRLPKYAKKPIKEVIMDGHVISGCGNIYATEALFSERIRPTRTTSEVSEAKKQALFTAIVDVLQQSIARGGSSISDYRNINGEAGGMQDYLQMYGKKVCPLCGEPTLQTTIAGRTSTYCGRCQH</sequence>
<keyword evidence="13" id="KW-0326">Glycosidase</keyword>
<evidence type="ECO:0000256" key="3">
    <source>
        <dbReference type="ARBA" id="ARBA00009409"/>
    </source>
</evidence>
<comment type="catalytic activity">
    <reaction evidence="1">
        <text>Hydrolysis of DNA containing ring-opened 7-methylguanine residues, releasing 2,6-diamino-4-hydroxy-5-(N-methyl)formamidopyrimidine.</text>
        <dbReference type="EC" id="3.2.2.23"/>
    </reaction>
</comment>
<keyword evidence="9" id="KW-0238">DNA-binding</keyword>
<evidence type="ECO:0000259" key="16">
    <source>
        <dbReference type="PROSITE" id="PS51066"/>
    </source>
</evidence>
<dbReference type="InterPro" id="IPR035937">
    <property type="entry name" value="FPG_N"/>
</dbReference>
<evidence type="ECO:0000256" key="12">
    <source>
        <dbReference type="ARBA" id="ARBA00023268"/>
    </source>
</evidence>
<evidence type="ECO:0000256" key="4">
    <source>
        <dbReference type="ARBA" id="ARBA00022723"/>
    </source>
</evidence>
<dbReference type="InterPro" id="IPR015886">
    <property type="entry name" value="H2TH_FPG"/>
</dbReference>
<keyword evidence="8" id="KW-0862">Zinc</keyword>
<organism evidence="18 19">
    <name type="scientific">Metalysinibacillus jejuensis</name>
    <dbReference type="NCBI Taxonomy" id="914327"/>
    <lineage>
        <taxon>Bacteria</taxon>
        <taxon>Bacillati</taxon>
        <taxon>Bacillota</taxon>
        <taxon>Bacilli</taxon>
        <taxon>Bacillales</taxon>
        <taxon>Caryophanaceae</taxon>
        <taxon>Metalysinibacillus</taxon>
    </lineage>
</organism>
<dbReference type="InterPro" id="IPR000214">
    <property type="entry name" value="Znf_DNA_glyclase/AP_lyase"/>
</dbReference>
<feature type="domain" description="Formamidopyrimidine-DNA glycosylase catalytic" evidence="17">
    <location>
        <begin position="1"/>
        <end position="60"/>
    </location>
</feature>
<feature type="domain" description="FPG-type" evidence="16">
    <location>
        <begin position="185"/>
        <end position="217"/>
    </location>
</feature>
<feature type="non-terminal residue" evidence="18">
    <location>
        <position position="1"/>
    </location>
</feature>
<dbReference type="AlphaFoldDB" id="A0A921NB14"/>
<keyword evidence="6 15" id="KW-0863">Zinc-finger</keyword>
<dbReference type="InterPro" id="IPR012319">
    <property type="entry name" value="FPG_cat"/>
</dbReference>
<dbReference type="SUPFAM" id="SSF81624">
    <property type="entry name" value="N-terminal domain of MutM-like DNA repair proteins"/>
    <property type="match status" value="1"/>
</dbReference>
<comment type="cofactor">
    <cofactor evidence="2">
        <name>Zn(2+)</name>
        <dbReference type="ChEBI" id="CHEBI:29105"/>
    </cofactor>
</comment>
<reference evidence="18" key="2">
    <citation type="submission" date="2021-09" db="EMBL/GenBank/DDBJ databases">
        <authorList>
            <person name="Gilroy R."/>
        </authorList>
    </citation>
    <scope>NUCLEOTIDE SEQUENCE</scope>
    <source>
        <strain evidence="18">CHK160-4876</strain>
    </source>
</reference>
<evidence type="ECO:0000256" key="2">
    <source>
        <dbReference type="ARBA" id="ARBA00001947"/>
    </source>
</evidence>
<name>A0A921NB14_9BACL</name>
<reference evidence="18" key="1">
    <citation type="journal article" date="2021" name="PeerJ">
        <title>Extensive microbial diversity within the chicken gut microbiome revealed by metagenomics and culture.</title>
        <authorList>
            <person name="Gilroy R."/>
            <person name="Ravi A."/>
            <person name="Getino M."/>
            <person name="Pursley I."/>
            <person name="Horton D.L."/>
            <person name="Alikhan N.F."/>
            <person name="Baker D."/>
            <person name="Gharbi K."/>
            <person name="Hall N."/>
            <person name="Watson M."/>
            <person name="Adriaenssens E.M."/>
            <person name="Foster-Nyarko E."/>
            <person name="Jarju S."/>
            <person name="Secka A."/>
            <person name="Antonio M."/>
            <person name="Oren A."/>
            <person name="Chaudhuri R.R."/>
            <person name="La Ragione R."/>
            <person name="Hildebrand F."/>
            <person name="Pallen M.J."/>
        </authorList>
    </citation>
    <scope>NUCLEOTIDE SEQUENCE</scope>
    <source>
        <strain evidence="18">CHK160-4876</strain>
    </source>
</reference>
<keyword evidence="10" id="KW-0234">DNA repair</keyword>
<evidence type="ECO:0000256" key="14">
    <source>
        <dbReference type="ARBA" id="ARBA00044632"/>
    </source>
</evidence>
<dbReference type="Proteomes" id="UP000700212">
    <property type="component" value="Unassembled WGS sequence"/>
</dbReference>
<evidence type="ECO:0000259" key="17">
    <source>
        <dbReference type="PROSITE" id="PS51068"/>
    </source>
</evidence>
<dbReference type="InterPro" id="IPR010979">
    <property type="entry name" value="Ribosomal_uS13-like_H2TH"/>
</dbReference>
<gene>
    <name evidence="18" type="ORF">K8V30_05985</name>
</gene>
<keyword evidence="5" id="KW-0227">DNA damage</keyword>
<dbReference type="PROSITE" id="PS51068">
    <property type="entry name" value="FPG_CAT"/>
    <property type="match status" value="1"/>
</dbReference>
<evidence type="ECO:0000256" key="6">
    <source>
        <dbReference type="ARBA" id="ARBA00022771"/>
    </source>
</evidence>
<keyword evidence="11" id="KW-0456">Lyase</keyword>